<proteinExistence type="predicted"/>
<organism evidence="4 5">
    <name type="scientific">Citricoccus muralis</name>
    <dbReference type="NCBI Taxonomy" id="169134"/>
    <lineage>
        <taxon>Bacteria</taxon>
        <taxon>Bacillati</taxon>
        <taxon>Actinomycetota</taxon>
        <taxon>Actinomycetes</taxon>
        <taxon>Micrococcales</taxon>
        <taxon>Micrococcaceae</taxon>
        <taxon>Citricoccus</taxon>
    </lineage>
</organism>
<keyword evidence="1" id="KW-0808">Transferase</keyword>
<dbReference type="PANTHER" id="PTHR43877">
    <property type="entry name" value="AMINOALKYLPHOSPHONATE N-ACETYLTRANSFERASE-RELATED-RELATED"/>
    <property type="match status" value="1"/>
</dbReference>
<dbReference type="Gene3D" id="3.40.630.30">
    <property type="match status" value="1"/>
</dbReference>
<dbReference type="PROSITE" id="PS51186">
    <property type="entry name" value="GNAT"/>
    <property type="match status" value="1"/>
</dbReference>
<reference evidence="4 5" key="1">
    <citation type="submission" date="2023-04" db="EMBL/GenBank/DDBJ databases">
        <title>Funneling lignin-derived compounds into biodiesel using alkali-halophilic Citricoccus sp. P2.</title>
        <authorList>
            <person name="Luo C.-B."/>
        </authorList>
    </citation>
    <scope>NUCLEOTIDE SEQUENCE [LARGE SCALE GENOMIC DNA]</scope>
    <source>
        <strain evidence="4 5">P2</strain>
    </source>
</reference>
<dbReference type="CDD" id="cd04301">
    <property type="entry name" value="NAT_SF"/>
    <property type="match status" value="1"/>
</dbReference>
<evidence type="ECO:0000256" key="2">
    <source>
        <dbReference type="ARBA" id="ARBA00023315"/>
    </source>
</evidence>
<evidence type="ECO:0000259" key="3">
    <source>
        <dbReference type="PROSITE" id="PS51186"/>
    </source>
</evidence>
<dbReference type="InterPro" id="IPR016181">
    <property type="entry name" value="Acyl_CoA_acyltransferase"/>
</dbReference>
<dbReference type="InterPro" id="IPR000182">
    <property type="entry name" value="GNAT_dom"/>
</dbReference>
<dbReference type="Proteomes" id="UP001219037">
    <property type="component" value="Chromosome"/>
</dbReference>
<dbReference type="EMBL" id="CP121252">
    <property type="protein sequence ID" value="WFP17472.1"/>
    <property type="molecule type" value="Genomic_DNA"/>
</dbReference>
<gene>
    <name evidence="4" type="ORF">P8192_05030</name>
</gene>
<evidence type="ECO:0000313" key="5">
    <source>
        <dbReference type="Proteomes" id="UP001219037"/>
    </source>
</evidence>
<sequence>MNHQTSHQPLDLRFGGVTVRDAAEGDFEAIAALTYASYVEAGHIPADDDYVAQLLDVPARAQGPGRLVVAELDGAVAGSTVLLTGEMDMAEVAHPGEFEFRMLGVAPAFQRRGVGRALVATAENHARALGCSAIVITTMASMTDAHQLYRACGFERWPDRDWSLGERGWLEPGERDETFLAFVHPLAPRD</sequence>
<keyword evidence="5" id="KW-1185">Reference proteome</keyword>
<accession>A0ABY8HA17</accession>
<evidence type="ECO:0000256" key="1">
    <source>
        <dbReference type="ARBA" id="ARBA00022679"/>
    </source>
</evidence>
<protein>
    <submittedName>
        <fullName evidence="4">GNAT family N-acetyltransferase</fullName>
    </submittedName>
</protein>
<name>A0ABY8HA17_9MICC</name>
<dbReference type="SUPFAM" id="SSF55729">
    <property type="entry name" value="Acyl-CoA N-acyltransferases (Nat)"/>
    <property type="match status" value="1"/>
</dbReference>
<evidence type="ECO:0000313" key="4">
    <source>
        <dbReference type="EMBL" id="WFP17472.1"/>
    </source>
</evidence>
<dbReference type="InterPro" id="IPR050832">
    <property type="entry name" value="Bact_Acetyltransf"/>
</dbReference>
<dbReference type="RefSeq" id="WP_278159002.1">
    <property type="nucleotide sequence ID" value="NZ_CP121252.1"/>
</dbReference>
<keyword evidence="2" id="KW-0012">Acyltransferase</keyword>
<dbReference type="Pfam" id="PF00583">
    <property type="entry name" value="Acetyltransf_1"/>
    <property type="match status" value="1"/>
</dbReference>
<feature type="domain" description="N-acetyltransferase" evidence="3">
    <location>
        <begin position="17"/>
        <end position="174"/>
    </location>
</feature>